<protein>
    <submittedName>
        <fullName evidence="1">Uncharacterized protein</fullName>
    </submittedName>
</protein>
<name>A0A9N7V7D1_PLEPL</name>
<accession>A0A9N7V7D1</accession>
<proteinExistence type="predicted"/>
<reference evidence="1" key="1">
    <citation type="submission" date="2020-03" db="EMBL/GenBank/DDBJ databases">
        <authorList>
            <person name="Weist P."/>
        </authorList>
    </citation>
    <scope>NUCLEOTIDE SEQUENCE</scope>
</reference>
<evidence type="ECO:0000313" key="1">
    <source>
        <dbReference type="EMBL" id="CAB1444022.1"/>
    </source>
</evidence>
<dbReference type="Proteomes" id="UP001153269">
    <property type="component" value="Unassembled WGS sequence"/>
</dbReference>
<organism evidence="1 2">
    <name type="scientific">Pleuronectes platessa</name>
    <name type="common">European plaice</name>
    <dbReference type="NCBI Taxonomy" id="8262"/>
    <lineage>
        <taxon>Eukaryota</taxon>
        <taxon>Metazoa</taxon>
        <taxon>Chordata</taxon>
        <taxon>Craniata</taxon>
        <taxon>Vertebrata</taxon>
        <taxon>Euteleostomi</taxon>
        <taxon>Actinopterygii</taxon>
        <taxon>Neopterygii</taxon>
        <taxon>Teleostei</taxon>
        <taxon>Neoteleostei</taxon>
        <taxon>Acanthomorphata</taxon>
        <taxon>Carangaria</taxon>
        <taxon>Pleuronectiformes</taxon>
        <taxon>Pleuronectoidei</taxon>
        <taxon>Pleuronectidae</taxon>
        <taxon>Pleuronectes</taxon>
    </lineage>
</organism>
<keyword evidence="2" id="KW-1185">Reference proteome</keyword>
<dbReference type="AlphaFoldDB" id="A0A9N7V7D1"/>
<evidence type="ECO:0000313" key="2">
    <source>
        <dbReference type="Proteomes" id="UP001153269"/>
    </source>
</evidence>
<comment type="caution">
    <text evidence="1">The sequence shown here is derived from an EMBL/GenBank/DDBJ whole genome shotgun (WGS) entry which is preliminary data.</text>
</comment>
<dbReference type="EMBL" id="CADEAL010003268">
    <property type="protein sequence ID" value="CAB1444022.1"/>
    <property type="molecule type" value="Genomic_DNA"/>
</dbReference>
<gene>
    <name evidence="1" type="ORF">PLEPLA_LOCUS31738</name>
</gene>
<sequence>MGQVNVTFQNPSSPSLTPQALACGCDVCSWLHALEVPFLDPPQALNRCNCAHRSPWHQPVPEERNQPLFLDGCCRSRDVAAQIWVITEKRGGSPGFSDPSGDTAARTPRADPWALQGATARSESDQPKLCGSVSIELGQTLAPGPSLAFDSPYFSTSSPALWPPLPAPVADHNLIGLK</sequence>